<dbReference type="RefSeq" id="WP_106522795.1">
    <property type="nucleotide sequence ID" value="NZ_PYGD01000003.1"/>
</dbReference>
<evidence type="ECO:0000313" key="1">
    <source>
        <dbReference type="EMBL" id="PSK92610.1"/>
    </source>
</evidence>
<dbReference type="OrthoDB" id="9795405at2"/>
<dbReference type="Proteomes" id="UP000240572">
    <property type="component" value="Unassembled WGS sequence"/>
</dbReference>
<gene>
    <name evidence="1" type="ORF">B0I18_103187</name>
</gene>
<organism evidence="1 2">
    <name type="scientific">Taibaiella chishuiensis</name>
    <dbReference type="NCBI Taxonomy" id="1434707"/>
    <lineage>
        <taxon>Bacteria</taxon>
        <taxon>Pseudomonadati</taxon>
        <taxon>Bacteroidota</taxon>
        <taxon>Chitinophagia</taxon>
        <taxon>Chitinophagales</taxon>
        <taxon>Chitinophagaceae</taxon>
        <taxon>Taibaiella</taxon>
    </lineage>
</organism>
<name>A0A2P8D5V9_9BACT</name>
<keyword evidence="2" id="KW-1185">Reference proteome</keyword>
<reference evidence="1 2" key="1">
    <citation type="submission" date="2018-03" db="EMBL/GenBank/DDBJ databases">
        <title>Genomic Encyclopedia of Type Strains, Phase III (KMG-III): the genomes of soil and plant-associated and newly described type strains.</title>
        <authorList>
            <person name="Whitman W."/>
        </authorList>
    </citation>
    <scope>NUCLEOTIDE SEQUENCE [LARGE SCALE GENOMIC DNA]</scope>
    <source>
        <strain evidence="1 2">CGMCC 1.12700</strain>
    </source>
</reference>
<dbReference type="AlphaFoldDB" id="A0A2P8D5V9"/>
<dbReference type="PANTHER" id="PTHR42830:SF2">
    <property type="entry name" value="OSMC_OHR FAMILY PROTEIN"/>
    <property type="match status" value="1"/>
</dbReference>
<accession>A0A2P8D5V9</accession>
<dbReference type="EMBL" id="PYGD01000003">
    <property type="protein sequence ID" value="PSK92610.1"/>
    <property type="molecule type" value="Genomic_DNA"/>
</dbReference>
<dbReference type="Pfam" id="PF02566">
    <property type="entry name" value="OsmC"/>
    <property type="match status" value="1"/>
</dbReference>
<proteinExistence type="predicted"/>
<dbReference type="InterPro" id="IPR052707">
    <property type="entry name" value="OsmC_Ohr_Peroxiredoxin"/>
</dbReference>
<comment type="caution">
    <text evidence="1">The sequence shown here is derived from an EMBL/GenBank/DDBJ whole genome shotgun (WGS) entry which is preliminary data.</text>
</comment>
<dbReference type="InterPro" id="IPR003718">
    <property type="entry name" value="OsmC/Ohr_fam"/>
</dbReference>
<dbReference type="InterPro" id="IPR036102">
    <property type="entry name" value="OsmC/Ohrsf"/>
</dbReference>
<dbReference type="SUPFAM" id="SSF82784">
    <property type="entry name" value="OsmC-like"/>
    <property type="match status" value="1"/>
</dbReference>
<dbReference type="InterPro" id="IPR015946">
    <property type="entry name" value="KH_dom-like_a/b"/>
</dbReference>
<sequence>MSDLHTYATTTTWTGNTGTGTSGYTAYERSHTITAAGKPPLAASSDPAFRGDPAKYNPEELLLASVSGCHMLWYLHLCAVHQVTVIAYTDETSGEMRTGADGGGRFTGIVLRPRIVLGDPDKAALALSLHHKAHELCFIANSLNFPVIVEPQILTTDERI</sequence>
<protein>
    <submittedName>
        <fullName evidence="1">Organic hydroperoxide reductase OsmC/OhrA</fullName>
    </submittedName>
</protein>
<dbReference type="PANTHER" id="PTHR42830">
    <property type="entry name" value="OSMOTICALLY INDUCIBLE FAMILY PROTEIN"/>
    <property type="match status" value="1"/>
</dbReference>
<evidence type="ECO:0000313" key="2">
    <source>
        <dbReference type="Proteomes" id="UP000240572"/>
    </source>
</evidence>
<dbReference type="Gene3D" id="3.30.300.20">
    <property type="match status" value="1"/>
</dbReference>